<protein>
    <recommendedName>
        <fullName evidence="3">Uracil-DNA glycosylase family protein</fullName>
    </recommendedName>
</protein>
<keyword evidence="2" id="KW-1185">Reference proteome</keyword>
<proteinExistence type="predicted"/>
<dbReference type="InterPro" id="IPR036895">
    <property type="entry name" value="Uracil-DNA_glycosylase-like_sf"/>
</dbReference>
<comment type="caution">
    <text evidence="1">The sequence shown here is derived from an EMBL/GenBank/DDBJ whole genome shotgun (WGS) entry which is preliminary data.</text>
</comment>
<evidence type="ECO:0000313" key="1">
    <source>
        <dbReference type="EMBL" id="PPS22848.1"/>
    </source>
</evidence>
<sequence>MYIEKHLFDDINFFPDRMRVLILGTFPVPNYSNIEKFEKLSSKEKENAWYYASKRSEFWKIISYGFDTDYNNLISSKQNKKKLFEENRVGIADVFLKCKRKNKESARDTDLIILEYNNILSEIITNKDLELIIFTSRFTENHFFKILKSNKIDYNTEESRGVYDYYNNGINDKGITLGIINALRERYLYISNSKKIKLATITLKISPIKGVSLYDTKKELYKYYLTNSK</sequence>
<organism evidence="1 2">
    <name type="scientific">Brachyspira murdochii</name>
    <dbReference type="NCBI Taxonomy" id="84378"/>
    <lineage>
        <taxon>Bacteria</taxon>
        <taxon>Pseudomonadati</taxon>
        <taxon>Spirochaetota</taxon>
        <taxon>Spirochaetia</taxon>
        <taxon>Brachyspirales</taxon>
        <taxon>Brachyspiraceae</taxon>
        <taxon>Brachyspira</taxon>
    </lineage>
</organism>
<dbReference type="EMBL" id="JJMJ01000039">
    <property type="protein sequence ID" value="PPS22848.1"/>
    <property type="molecule type" value="Genomic_DNA"/>
</dbReference>
<name>A0ABX5B873_9SPIR</name>
<gene>
    <name evidence="1" type="ORF">DJ52_02375</name>
</gene>
<dbReference type="SUPFAM" id="SSF52141">
    <property type="entry name" value="Uracil-DNA glycosylase-like"/>
    <property type="match status" value="1"/>
</dbReference>
<dbReference type="RefSeq" id="WP_104617983.1">
    <property type="nucleotide sequence ID" value="NZ_JJMJ01000039.1"/>
</dbReference>
<evidence type="ECO:0000313" key="2">
    <source>
        <dbReference type="Proteomes" id="UP000238924"/>
    </source>
</evidence>
<dbReference type="Proteomes" id="UP000238924">
    <property type="component" value="Unassembled WGS sequence"/>
</dbReference>
<reference evidence="1 2" key="1">
    <citation type="submission" date="2014-04" db="EMBL/GenBank/DDBJ databases">
        <title>Whole genome sequence of 'Brachyspira hampsonii' D13-03603F2.</title>
        <authorList>
            <person name="Patterson A.H."/>
            <person name="Chaban B."/>
            <person name="Fernando C."/>
            <person name="Harding J.C."/>
            <person name="Hill J.E."/>
        </authorList>
    </citation>
    <scope>NUCLEOTIDE SEQUENCE [LARGE SCALE GENOMIC DNA]</scope>
    <source>
        <strain evidence="1 2">D13-03603F2</strain>
    </source>
</reference>
<evidence type="ECO:0008006" key="3">
    <source>
        <dbReference type="Google" id="ProtNLM"/>
    </source>
</evidence>
<dbReference type="Gene3D" id="3.40.470.10">
    <property type="entry name" value="Uracil-DNA glycosylase-like domain"/>
    <property type="match status" value="1"/>
</dbReference>
<accession>A0ABX5B873</accession>